<organism evidence="5 6">
    <name type="scientific">Gibbsiella dentisursi</name>
    <dbReference type="NCBI Taxonomy" id="796890"/>
    <lineage>
        <taxon>Bacteria</taxon>
        <taxon>Pseudomonadati</taxon>
        <taxon>Pseudomonadota</taxon>
        <taxon>Gammaproteobacteria</taxon>
        <taxon>Enterobacterales</taxon>
        <taxon>Yersiniaceae</taxon>
        <taxon>Gibbsiella</taxon>
    </lineage>
</organism>
<dbReference type="Pfam" id="PF07702">
    <property type="entry name" value="UTRA"/>
    <property type="match status" value="1"/>
</dbReference>
<evidence type="ECO:0000256" key="1">
    <source>
        <dbReference type="ARBA" id="ARBA00023015"/>
    </source>
</evidence>
<keyword evidence="6" id="KW-1185">Reference proteome</keyword>
<dbReference type="EMBL" id="BAABDG010000002">
    <property type="protein sequence ID" value="GAA3887432.1"/>
    <property type="molecule type" value="Genomic_DNA"/>
</dbReference>
<dbReference type="PANTHER" id="PTHR44846">
    <property type="entry name" value="MANNOSYL-D-GLYCERATE TRANSPORT/METABOLISM SYSTEM REPRESSOR MNGR-RELATED"/>
    <property type="match status" value="1"/>
</dbReference>
<dbReference type="SUPFAM" id="SSF46785">
    <property type="entry name" value="Winged helix' DNA-binding domain"/>
    <property type="match status" value="1"/>
</dbReference>
<dbReference type="PANTHER" id="PTHR44846:SF1">
    <property type="entry name" value="MANNOSYL-D-GLYCERATE TRANSPORT_METABOLISM SYSTEM REPRESSOR MNGR-RELATED"/>
    <property type="match status" value="1"/>
</dbReference>
<dbReference type="InterPro" id="IPR000524">
    <property type="entry name" value="Tscrpt_reg_HTH_GntR"/>
</dbReference>
<dbReference type="CDD" id="cd07377">
    <property type="entry name" value="WHTH_GntR"/>
    <property type="match status" value="1"/>
</dbReference>
<dbReference type="Gene3D" id="1.10.10.10">
    <property type="entry name" value="Winged helix-like DNA-binding domain superfamily/Winged helix DNA-binding domain"/>
    <property type="match status" value="1"/>
</dbReference>
<dbReference type="SUPFAM" id="SSF64288">
    <property type="entry name" value="Chorismate lyase-like"/>
    <property type="match status" value="1"/>
</dbReference>
<accession>A0ABP7KVY7</accession>
<dbReference type="Pfam" id="PF00392">
    <property type="entry name" value="GntR"/>
    <property type="match status" value="1"/>
</dbReference>
<evidence type="ECO:0000313" key="6">
    <source>
        <dbReference type="Proteomes" id="UP001499994"/>
    </source>
</evidence>
<name>A0ABP7KVY7_9GAMM</name>
<dbReference type="RefSeq" id="WP_346079738.1">
    <property type="nucleotide sequence ID" value="NZ_BAABDG010000002.1"/>
</dbReference>
<dbReference type="Proteomes" id="UP001499994">
    <property type="component" value="Unassembled WGS sequence"/>
</dbReference>
<gene>
    <name evidence="5" type="ORF">GCM10022405_11230</name>
</gene>
<dbReference type="SMART" id="SM00866">
    <property type="entry name" value="UTRA"/>
    <property type="match status" value="1"/>
</dbReference>
<feature type="domain" description="HTH gntR-type" evidence="4">
    <location>
        <begin position="30"/>
        <end position="98"/>
    </location>
</feature>
<dbReference type="Gene3D" id="3.40.1410.10">
    <property type="entry name" value="Chorismate lyase-like"/>
    <property type="match status" value="1"/>
</dbReference>
<dbReference type="PROSITE" id="PS50949">
    <property type="entry name" value="HTH_GNTR"/>
    <property type="match status" value="1"/>
</dbReference>
<evidence type="ECO:0000256" key="3">
    <source>
        <dbReference type="ARBA" id="ARBA00023163"/>
    </source>
</evidence>
<dbReference type="InterPro" id="IPR050679">
    <property type="entry name" value="Bact_HTH_transcr_reg"/>
</dbReference>
<comment type="caution">
    <text evidence="5">The sequence shown here is derived from an EMBL/GenBank/DDBJ whole genome shotgun (WGS) entry which is preliminary data.</text>
</comment>
<dbReference type="InterPro" id="IPR028978">
    <property type="entry name" value="Chorismate_lyase_/UTRA_dom_sf"/>
</dbReference>
<evidence type="ECO:0000313" key="5">
    <source>
        <dbReference type="EMBL" id="GAA3887432.1"/>
    </source>
</evidence>
<keyword evidence="3" id="KW-0804">Transcription</keyword>
<keyword evidence="2" id="KW-0238">DNA-binding</keyword>
<dbReference type="InterPro" id="IPR011663">
    <property type="entry name" value="UTRA"/>
</dbReference>
<keyword evidence="1" id="KW-0805">Transcription regulation</keyword>
<reference evidence="6" key="1">
    <citation type="journal article" date="2019" name="Int. J. Syst. Evol. Microbiol.">
        <title>The Global Catalogue of Microorganisms (GCM) 10K type strain sequencing project: providing services to taxonomists for standard genome sequencing and annotation.</title>
        <authorList>
            <consortium name="The Broad Institute Genomics Platform"/>
            <consortium name="The Broad Institute Genome Sequencing Center for Infectious Disease"/>
            <person name="Wu L."/>
            <person name="Ma J."/>
        </authorList>
    </citation>
    <scope>NUCLEOTIDE SEQUENCE [LARGE SCALE GENOMIC DNA]</scope>
    <source>
        <strain evidence="6">JCM 17201</strain>
    </source>
</reference>
<dbReference type="SMART" id="SM00345">
    <property type="entry name" value="HTH_GNTR"/>
    <property type="match status" value="1"/>
</dbReference>
<dbReference type="PRINTS" id="PR00035">
    <property type="entry name" value="HTHGNTR"/>
</dbReference>
<sequence length="268" mass="30172">MSNLEHQKPSLVVISETADEPLSVHLDTPSPLYEQIKNILRTRILEGVYQPNQKMPSESEMISAFGVSRITVRQALSDLQSEGLIFRVHGKGTFVSKPRAFQDLGSSLQGFGIAMRQMGYESHSKVLSMRNIVAPFQVQEKLQLTGKAKVTELRRLRFLNREPISVDVTYLSTSLGARLAKANLVTRDIFAILENDFQIPLGHADLQISSGLTDELLAEQLCVAEGSPISFIERTVYRTDNTPIEFEHLYYRGDAFKFKFRVDRAPKA</sequence>
<evidence type="ECO:0000259" key="4">
    <source>
        <dbReference type="PROSITE" id="PS50949"/>
    </source>
</evidence>
<dbReference type="InterPro" id="IPR036390">
    <property type="entry name" value="WH_DNA-bd_sf"/>
</dbReference>
<proteinExistence type="predicted"/>
<protein>
    <submittedName>
        <fullName evidence="5">GntR family transcriptional regulator</fullName>
    </submittedName>
</protein>
<dbReference type="InterPro" id="IPR036388">
    <property type="entry name" value="WH-like_DNA-bd_sf"/>
</dbReference>
<evidence type="ECO:0000256" key="2">
    <source>
        <dbReference type="ARBA" id="ARBA00023125"/>
    </source>
</evidence>